<dbReference type="Proteomes" id="UP000777482">
    <property type="component" value="Unassembled WGS sequence"/>
</dbReference>
<keyword evidence="3" id="KW-0862">Zinc</keyword>
<evidence type="ECO:0000313" key="6">
    <source>
        <dbReference type="Proteomes" id="UP000777482"/>
    </source>
</evidence>
<dbReference type="InterPro" id="IPR002893">
    <property type="entry name" value="Znf_MYND"/>
</dbReference>
<dbReference type="Gene3D" id="6.10.140.2220">
    <property type="match status" value="1"/>
</dbReference>
<protein>
    <recommendedName>
        <fullName evidence="4">MYND-type domain-containing protein</fullName>
    </recommendedName>
</protein>
<dbReference type="GO" id="GO:0008270">
    <property type="term" value="F:zinc ion binding"/>
    <property type="evidence" value="ECO:0007669"/>
    <property type="project" value="UniProtKB-KW"/>
</dbReference>
<keyword evidence="2" id="KW-0863">Zinc-finger</keyword>
<accession>A0A9P7B3I6</accession>
<sequence>MPGPGFGPCEVCGVETNKRCSACVQVGIELFFCSSEHQKLVWKAHKISCGHGTSTSHKPFAVPPLSKDEMASVNQRYTKPFITQFGMTTLQSDLTSLSGLPPIVHLGRLEGPVEGDPIMRWKAWIVAACRASDQWRVMTSSGFEGSDSRSHVLRTYSTFICLVYQCLKQDKQLPHDPTTIPGHTFLSHKLLILSKLIELDMTGNPEHCRNYRTARGRLQEWIKNGMLSDNPHFKAAFRHLELLRNVDEAGGE</sequence>
<evidence type="ECO:0000259" key="4">
    <source>
        <dbReference type="Pfam" id="PF01753"/>
    </source>
</evidence>
<keyword evidence="1" id="KW-0479">Metal-binding</keyword>
<comment type="caution">
    <text evidence="5">The sequence shown here is derived from an EMBL/GenBank/DDBJ whole genome shotgun (WGS) entry which is preliminary data.</text>
</comment>
<evidence type="ECO:0000313" key="5">
    <source>
        <dbReference type="EMBL" id="KAG0657134.1"/>
    </source>
</evidence>
<dbReference type="Pfam" id="PF01753">
    <property type="entry name" value="zf-MYND"/>
    <property type="match status" value="1"/>
</dbReference>
<organism evidence="5 6">
    <name type="scientific">Rhodotorula mucilaginosa</name>
    <name type="common">Yeast</name>
    <name type="synonym">Rhodotorula rubra</name>
    <dbReference type="NCBI Taxonomy" id="5537"/>
    <lineage>
        <taxon>Eukaryota</taxon>
        <taxon>Fungi</taxon>
        <taxon>Dikarya</taxon>
        <taxon>Basidiomycota</taxon>
        <taxon>Pucciniomycotina</taxon>
        <taxon>Microbotryomycetes</taxon>
        <taxon>Sporidiobolales</taxon>
        <taxon>Sporidiobolaceae</taxon>
        <taxon>Rhodotorula</taxon>
    </lineage>
</organism>
<gene>
    <name evidence="5" type="ORF">C6P46_006631</name>
</gene>
<evidence type="ECO:0000256" key="1">
    <source>
        <dbReference type="ARBA" id="ARBA00022723"/>
    </source>
</evidence>
<dbReference type="SUPFAM" id="SSF144232">
    <property type="entry name" value="HIT/MYND zinc finger-like"/>
    <property type="match status" value="1"/>
</dbReference>
<reference evidence="5 6" key="1">
    <citation type="submission" date="2020-11" db="EMBL/GenBank/DDBJ databases">
        <title>Kefir isolates.</title>
        <authorList>
            <person name="Marcisauskas S."/>
            <person name="Kim Y."/>
            <person name="Blasche S."/>
        </authorList>
    </citation>
    <scope>NUCLEOTIDE SEQUENCE [LARGE SCALE GENOMIC DNA]</scope>
    <source>
        <strain evidence="5 6">KR</strain>
    </source>
</reference>
<dbReference type="OrthoDB" id="407198at2759"/>
<keyword evidence="6" id="KW-1185">Reference proteome</keyword>
<evidence type="ECO:0000256" key="2">
    <source>
        <dbReference type="ARBA" id="ARBA00022771"/>
    </source>
</evidence>
<evidence type="ECO:0000256" key="3">
    <source>
        <dbReference type="ARBA" id="ARBA00022833"/>
    </source>
</evidence>
<name>A0A9P7B3I6_RHOMI</name>
<feature type="domain" description="MYND-type" evidence="4">
    <location>
        <begin position="9"/>
        <end position="49"/>
    </location>
</feature>
<proteinExistence type="predicted"/>
<dbReference type="AlphaFoldDB" id="A0A9P7B3I6"/>
<dbReference type="EMBL" id="PUHQ01000085">
    <property type="protein sequence ID" value="KAG0657134.1"/>
    <property type="molecule type" value="Genomic_DNA"/>
</dbReference>